<feature type="region of interest" description="Disordered" evidence="3">
    <location>
        <begin position="633"/>
        <end position="703"/>
    </location>
</feature>
<dbReference type="Gene3D" id="1.20.120.330">
    <property type="entry name" value="Nucleotidyltransferases domain 2"/>
    <property type="match status" value="1"/>
</dbReference>
<dbReference type="EMBL" id="JBEVYD010000011">
    <property type="protein sequence ID" value="KAL3229489.1"/>
    <property type="molecule type" value="Genomic_DNA"/>
</dbReference>
<feature type="compositionally biased region" description="Acidic residues" evidence="3">
    <location>
        <begin position="948"/>
        <end position="985"/>
    </location>
</feature>
<dbReference type="SMART" id="SM00555">
    <property type="entry name" value="GIT"/>
    <property type="match status" value="2"/>
</dbReference>
<evidence type="ECO:0000256" key="2">
    <source>
        <dbReference type="SAM" id="Coils"/>
    </source>
</evidence>
<keyword evidence="2" id="KW-0175">Coiled coil</keyword>
<feature type="region of interest" description="Disordered" evidence="3">
    <location>
        <begin position="829"/>
        <end position="988"/>
    </location>
</feature>
<proteinExistence type="predicted"/>
<feature type="coiled-coil region" evidence="2">
    <location>
        <begin position="337"/>
        <end position="364"/>
    </location>
</feature>
<dbReference type="PANTHER" id="PTHR21601">
    <property type="entry name" value="SPA2 PROTEIN"/>
    <property type="match status" value="1"/>
</dbReference>
<keyword evidence="1" id="KW-0677">Repeat</keyword>
<comment type="caution">
    <text evidence="5">The sequence shown here is derived from an EMBL/GenBank/DDBJ whole genome shotgun (WGS) entry which is preliminary data.</text>
</comment>
<dbReference type="Pfam" id="PF08518">
    <property type="entry name" value="GIT_SHD"/>
    <property type="match status" value="2"/>
</dbReference>
<feature type="domain" description="GIT Spa2 homology (SHD)" evidence="4">
    <location>
        <begin position="41"/>
        <end position="71"/>
    </location>
</feature>
<feature type="compositionally biased region" description="Basic and acidic residues" evidence="3">
    <location>
        <begin position="667"/>
        <end position="677"/>
    </location>
</feature>
<feature type="compositionally biased region" description="Basic and acidic residues" evidence="3">
    <location>
        <begin position="849"/>
        <end position="858"/>
    </location>
</feature>
<evidence type="ECO:0000313" key="5">
    <source>
        <dbReference type="EMBL" id="KAL3229489.1"/>
    </source>
</evidence>
<sequence>MSELSESQQQDVYQYYISLKTFFEATDSNKDRSSSSRAQKARAKLLKLSPSQFYELSTDVSDELNRRIDEDQDQPEYLLPKASFHVKRNQARQKLAKLSQTRFNDLIDDILYEIYRRGYDKSQPSKNDSSMHEIPADVHREDKNSIKIQEEVDHLPKQLEGNDEQANNDTTTSSSVQPLLVLPKKASIDWSSDEEETNDKVEREVGELAEVETKSKDISNMIESTFQKAADIQEMEYKESPKPKSESDLNTTPDLNQVIQSEFNSTDQVYESNNISFEYDQPQDTYSTTNDFQSLYKSAEDISEIQDDKDEDNELANKATDTLHSSTSVEERYQKDFIQLNSEIRDLSIENEHLKQRISELEIEIKSPSKAKRNESNLQPMDTKRVLKKLMDENILNDFKTLESYFDSNGYISVDVVENIRENVNQIYAIIYDNYNSKKDNFDINGRQLFKHMAHISDSVAKVLNMVDFPEFNDQSVILKAAISHAITTLRYYTTYGPLIPVITLLASITEVLFSFCSLIKIAKIKLDEKKSLFGEIADSNSNKSFKNETIPTFPSTPVVAEKKTSTPFFEKPKDVDGFLDQNDESPVKPLKITQKAINSPKLTPATSSRKPSGTGLFSLKIDTKSVDALSKLNETSHEKDSDITPSKKKPEIQENPSKSNDLEIISPKKDDEEKASKSSGMDVQAPKKDIHNPQEVIDSNNNTIHEVITKDVLETSPIRTDVLHNKISSDLKELDHNQESSIENINEPEEESATKEPQTHINKDENIQKNQNEPDIHTPKQNGVPIFGTIERASLKKVDLASPNANINAPSTDSVLSSKAKGLGIIKNPEIPQLPHSEKNSNQSEINELNRKLDLSKDIPVGKIERTTEIQTSTETGFNDSNPISENKSTENKEAFDTQGLKGFNTTDAVNKNREVKVKPKEKINPQLNAENVENRKVEIEDKQESSEEEDESLDEEESEEGDDTSEEDEEDDSEEDEEDDNEQGSDINFDIDAFDIENPDNTLSELLLYLEHQTMQVISTIQSLLTSIKEPQATKGNLRSESNAINGVIWQMVDATSVSMNQSRNANLKEHGSWVVQSLEDCAMRLTALCKLKKDGHIIHEDNDDEYADKNFKQRLAGIAFDVAKCTKELVKTVEEASLKEEIDYLNARLT</sequence>
<protein>
    <submittedName>
        <fullName evidence="5">Protein SPA2</fullName>
    </submittedName>
</protein>
<keyword evidence="6" id="KW-1185">Reference proteome</keyword>
<dbReference type="InterPro" id="IPR022018">
    <property type="entry name" value="GIT1_C"/>
</dbReference>
<dbReference type="InterPro" id="IPR039892">
    <property type="entry name" value="Spa2/Sph1"/>
</dbReference>
<feature type="compositionally biased region" description="Basic and acidic residues" evidence="3">
    <location>
        <begin position="912"/>
        <end position="925"/>
    </location>
</feature>
<evidence type="ECO:0000256" key="1">
    <source>
        <dbReference type="ARBA" id="ARBA00022737"/>
    </source>
</evidence>
<feature type="region of interest" description="Disordered" evidence="3">
    <location>
        <begin position="574"/>
        <end position="618"/>
    </location>
</feature>
<reference evidence="5 6" key="1">
    <citation type="submission" date="2024-05" db="EMBL/GenBank/DDBJ databases">
        <title>Long read based assembly of the Candida bracarensis genome reveals expanded adhesin content.</title>
        <authorList>
            <person name="Marcet-Houben M."/>
            <person name="Ksiezopolska E."/>
            <person name="Gabaldon T."/>
        </authorList>
    </citation>
    <scope>NUCLEOTIDE SEQUENCE [LARGE SCALE GENOMIC DNA]</scope>
    <source>
        <strain evidence="5 6">CBM6</strain>
    </source>
</reference>
<accession>A0ABR4NNB7</accession>
<feature type="domain" description="GIT Spa2 homology (SHD)" evidence="4">
    <location>
        <begin position="91"/>
        <end position="121"/>
    </location>
</feature>
<feature type="compositionally biased region" description="Basic and acidic residues" evidence="3">
    <location>
        <begin position="934"/>
        <end position="947"/>
    </location>
</feature>
<dbReference type="InterPro" id="IPR013724">
    <property type="entry name" value="GIT_SHD"/>
</dbReference>
<evidence type="ECO:0000256" key="3">
    <source>
        <dbReference type="SAM" id="MobiDB-lite"/>
    </source>
</evidence>
<gene>
    <name evidence="5" type="ORF">RNJ44_01625</name>
</gene>
<dbReference type="PANTHER" id="PTHR21601:SF0">
    <property type="entry name" value="PROTEIN SPA2-RELATED"/>
    <property type="match status" value="1"/>
</dbReference>
<evidence type="ECO:0000313" key="6">
    <source>
        <dbReference type="Proteomes" id="UP001623330"/>
    </source>
</evidence>
<feature type="compositionally biased region" description="Polar residues" evidence="3">
    <location>
        <begin position="870"/>
        <end position="888"/>
    </location>
</feature>
<feature type="compositionally biased region" description="Polar residues" evidence="3">
    <location>
        <begin position="596"/>
        <end position="612"/>
    </location>
</feature>
<name>A0ABR4NNB7_9SACH</name>
<feature type="compositionally biased region" description="Basic and acidic residues" evidence="3">
    <location>
        <begin position="753"/>
        <end position="779"/>
    </location>
</feature>
<organism evidence="5 6">
    <name type="scientific">Nakaseomyces bracarensis</name>
    <dbReference type="NCBI Taxonomy" id="273131"/>
    <lineage>
        <taxon>Eukaryota</taxon>
        <taxon>Fungi</taxon>
        <taxon>Dikarya</taxon>
        <taxon>Ascomycota</taxon>
        <taxon>Saccharomycotina</taxon>
        <taxon>Saccharomycetes</taxon>
        <taxon>Saccharomycetales</taxon>
        <taxon>Saccharomycetaceae</taxon>
        <taxon>Nakaseomyces</taxon>
    </lineage>
</organism>
<dbReference type="Pfam" id="PF12205">
    <property type="entry name" value="GIT1_C"/>
    <property type="match status" value="1"/>
</dbReference>
<evidence type="ECO:0000259" key="4">
    <source>
        <dbReference type="SMART" id="SM00555"/>
    </source>
</evidence>
<dbReference type="Proteomes" id="UP001623330">
    <property type="component" value="Unassembled WGS sequence"/>
</dbReference>
<feature type="region of interest" description="Disordered" evidence="3">
    <location>
        <begin position="731"/>
        <end position="785"/>
    </location>
</feature>